<reference evidence="1 2" key="1">
    <citation type="submission" date="2022-08" db="EMBL/GenBank/DDBJ databases">
        <title>Bacterial and archaeal communities from various locations to study Microbial Dark Matter (Phase II).</title>
        <authorList>
            <person name="Stepanauskas R."/>
        </authorList>
    </citation>
    <scope>NUCLEOTIDE SEQUENCE [LARGE SCALE GENOMIC DNA]</scope>
    <source>
        <strain evidence="1 2">PD1</strain>
    </source>
</reference>
<evidence type="ECO:0000313" key="2">
    <source>
        <dbReference type="Proteomes" id="UP001204798"/>
    </source>
</evidence>
<name>A0ABT2EKM9_9BACT</name>
<dbReference type="PANTHER" id="PTHR34504">
    <property type="entry name" value="ANTITOXIN HICB"/>
    <property type="match status" value="1"/>
</dbReference>
<dbReference type="PANTHER" id="PTHR34504:SF2">
    <property type="entry name" value="UPF0150 PROTEIN SSL0259"/>
    <property type="match status" value="1"/>
</dbReference>
<evidence type="ECO:0000313" key="1">
    <source>
        <dbReference type="EMBL" id="MCS3918500.1"/>
    </source>
</evidence>
<accession>A0ABT2EKM9</accession>
<organism evidence="1 2">
    <name type="scientific">Candidatus Fervidibacter sacchari</name>
    <dbReference type="NCBI Taxonomy" id="1448929"/>
    <lineage>
        <taxon>Bacteria</taxon>
        <taxon>Candidatus Fervidibacterota</taxon>
        <taxon>Candidatus Fervidibacter</taxon>
    </lineage>
</organism>
<keyword evidence="2" id="KW-1185">Reference proteome</keyword>
<sequence length="83" mass="9335">MQLQRTIKAIVRKGEQWYVAECVEIAVVTQGRTLDELLRNLQEAVALHLEGEDPTAFGLVPNPTILVTMELEPEYAEVEATVR</sequence>
<dbReference type="InterPro" id="IPR035069">
    <property type="entry name" value="TTHA1013/TTHA0281-like"/>
</dbReference>
<comment type="caution">
    <text evidence="1">The sequence shown here is derived from an EMBL/GenBank/DDBJ whole genome shotgun (WGS) entry which is preliminary data.</text>
</comment>
<gene>
    <name evidence="1" type="ORF">M2350_000900</name>
</gene>
<protein>
    <submittedName>
        <fullName evidence="1">RNase H-like HicB family nuclease</fullName>
    </submittedName>
</protein>
<dbReference type="Proteomes" id="UP001204798">
    <property type="component" value="Unassembled WGS sequence"/>
</dbReference>
<dbReference type="EMBL" id="JANUCP010000002">
    <property type="protein sequence ID" value="MCS3918500.1"/>
    <property type="molecule type" value="Genomic_DNA"/>
</dbReference>
<dbReference type="Gene3D" id="3.30.160.250">
    <property type="match status" value="1"/>
</dbReference>
<dbReference type="SUPFAM" id="SSF143100">
    <property type="entry name" value="TTHA1013/TTHA0281-like"/>
    <property type="match status" value="1"/>
</dbReference>
<dbReference type="RefSeq" id="WP_259094404.1">
    <property type="nucleotide sequence ID" value="NZ_CP130454.1"/>
</dbReference>
<dbReference type="InterPro" id="IPR051404">
    <property type="entry name" value="TA_system_antitoxin"/>
</dbReference>
<proteinExistence type="predicted"/>